<keyword evidence="4" id="KW-0378">Hydrolase</keyword>
<evidence type="ECO:0000313" key="4">
    <source>
        <dbReference type="EMBL" id="MBA2933495.1"/>
    </source>
</evidence>
<organism evidence="4 5">
    <name type="scientific">Sphingomonas chungangi</name>
    <dbReference type="NCBI Taxonomy" id="2683589"/>
    <lineage>
        <taxon>Bacteria</taxon>
        <taxon>Pseudomonadati</taxon>
        <taxon>Pseudomonadota</taxon>
        <taxon>Alphaproteobacteria</taxon>
        <taxon>Sphingomonadales</taxon>
        <taxon>Sphingomonadaceae</taxon>
        <taxon>Sphingomonas</taxon>
    </lineage>
</organism>
<comment type="similarity">
    <text evidence="1">Belongs to the FAH family.</text>
</comment>
<accession>A0A838L473</accession>
<reference evidence="4 5" key="1">
    <citation type="submission" date="2020-07" db="EMBL/GenBank/DDBJ databases">
        <authorList>
            <person name="Sun Q."/>
        </authorList>
    </citation>
    <scope>NUCLEOTIDE SEQUENCE [LARGE SCALE GENOMIC DNA]</scope>
    <source>
        <strain evidence="4 5">CGMCC 1.13654</strain>
    </source>
</reference>
<dbReference type="EMBL" id="JACEIB010000003">
    <property type="protein sequence ID" value="MBA2933495.1"/>
    <property type="molecule type" value="Genomic_DNA"/>
</dbReference>
<dbReference type="InterPro" id="IPR051121">
    <property type="entry name" value="FAH"/>
</dbReference>
<keyword evidence="5" id="KW-1185">Reference proteome</keyword>
<evidence type="ECO:0000313" key="5">
    <source>
        <dbReference type="Proteomes" id="UP000570166"/>
    </source>
</evidence>
<dbReference type="Pfam" id="PF01557">
    <property type="entry name" value="FAA_hydrolase"/>
    <property type="match status" value="1"/>
</dbReference>
<comment type="caution">
    <text evidence="4">The sequence shown here is derived from an EMBL/GenBank/DDBJ whole genome shotgun (WGS) entry which is preliminary data.</text>
</comment>
<keyword evidence="2" id="KW-0479">Metal-binding</keyword>
<dbReference type="SUPFAM" id="SSF56529">
    <property type="entry name" value="FAH"/>
    <property type="match status" value="1"/>
</dbReference>
<dbReference type="Proteomes" id="UP000570166">
    <property type="component" value="Unassembled WGS sequence"/>
</dbReference>
<dbReference type="PANTHER" id="PTHR42796:SF4">
    <property type="entry name" value="FUMARYLACETOACETATE HYDROLASE DOMAIN-CONTAINING PROTEIN 2A"/>
    <property type="match status" value="1"/>
</dbReference>
<dbReference type="GO" id="GO:0044281">
    <property type="term" value="P:small molecule metabolic process"/>
    <property type="evidence" value="ECO:0007669"/>
    <property type="project" value="UniProtKB-ARBA"/>
</dbReference>
<feature type="domain" description="Fumarylacetoacetase-like C-terminal" evidence="3">
    <location>
        <begin position="71"/>
        <end position="304"/>
    </location>
</feature>
<protein>
    <submittedName>
        <fullName evidence="4">Fumarylacetoacetate hydrolase family protein</fullName>
    </submittedName>
</protein>
<dbReference type="AlphaFoldDB" id="A0A838L473"/>
<dbReference type="InterPro" id="IPR036663">
    <property type="entry name" value="Fumarylacetoacetase_C_sf"/>
</dbReference>
<evidence type="ECO:0000259" key="3">
    <source>
        <dbReference type="Pfam" id="PF01557"/>
    </source>
</evidence>
<dbReference type="InterPro" id="IPR011234">
    <property type="entry name" value="Fumarylacetoacetase-like_C"/>
</dbReference>
<dbReference type="Gene3D" id="3.90.850.10">
    <property type="entry name" value="Fumarylacetoacetase-like, C-terminal domain"/>
    <property type="match status" value="1"/>
</dbReference>
<dbReference type="GO" id="GO:0016787">
    <property type="term" value="F:hydrolase activity"/>
    <property type="evidence" value="ECO:0007669"/>
    <property type="project" value="UniProtKB-KW"/>
</dbReference>
<sequence>MMMKDRVVALSGMGEELFADDVLGLLDHWDNHLPTLRRAARRWAEGDPSLVARSVHVDSLDIQCPYRPRQIFAVGANYRKHVIELIMADPDMRSDESEIAASDAERRAAAERLMDERANNATPYCFSKLPSSLGGPMDPLVIPPDAKKIDWECELAVIIGKPARHVSAAQASQYIAGYAIANDVTARDLVFRRDVKALGTDWVSSKSQPGFTPFGPYLVPAEFVDPRDVIIRLSVNDRVMQNEHSGDMLIPIERQIEYLSSRVQLMPGDVICTGSPAGNGSHHGVFLKPGDHMVASISGLGEQRVDCI</sequence>
<dbReference type="PANTHER" id="PTHR42796">
    <property type="entry name" value="FUMARYLACETOACETATE HYDROLASE DOMAIN-CONTAINING PROTEIN 2A-RELATED"/>
    <property type="match status" value="1"/>
</dbReference>
<evidence type="ECO:0000256" key="2">
    <source>
        <dbReference type="ARBA" id="ARBA00022723"/>
    </source>
</evidence>
<dbReference type="GO" id="GO:0046872">
    <property type="term" value="F:metal ion binding"/>
    <property type="evidence" value="ECO:0007669"/>
    <property type="project" value="UniProtKB-KW"/>
</dbReference>
<gene>
    <name evidence="4" type="ORF">HZF05_05235</name>
</gene>
<proteinExistence type="inferred from homology"/>
<name>A0A838L473_9SPHN</name>
<evidence type="ECO:0000256" key="1">
    <source>
        <dbReference type="ARBA" id="ARBA00010211"/>
    </source>
</evidence>